<comment type="function">
    <text evidence="12">Plays a central role during spermatogenesis by repressing transposable elements and preventing their mobilization, which is essential for the germline integrity. Acts via the piRNA metabolic process, which mediates the repression of transposable elements during meiosis by forming complexes composed of piRNAs and Piwi proteins and governs the methylation and subsequent repression of transposons. Its association with piP-bodies suggests a participation in the secondary piRNAs metabolic process. Required for the localization of germ-cell factors to the meiotic nuage.</text>
</comment>
<dbReference type="InterPro" id="IPR024970">
    <property type="entry name" value="Maelstrom"/>
</dbReference>
<keyword evidence="8" id="KW-0238">DNA-binding</keyword>
<dbReference type="AlphaFoldDB" id="A0AAV3AT69"/>
<evidence type="ECO:0000313" key="15">
    <source>
        <dbReference type="EMBL" id="DBA34576.1"/>
    </source>
</evidence>
<evidence type="ECO:0000259" key="13">
    <source>
        <dbReference type="Pfam" id="PF09011"/>
    </source>
</evidence>
<dbReference type="Pfam" id="PF13017">
    <property type="entry name" value="Maelstrom"/>
    <property type="match status" value="1"/>
</dbReference>
<evidence type="ECO:0000256" key="6">
    <source>
        <dbReference type="ARBA" id="ARBA00022490"/>
    </source>
</evidence>
<dbReference type="InterPro" id="IPR009071">
    <property type="entry name" value="HMG_box_dom"/>
</dbReference>
<feature type="domain" description="Maelstrom" evidence="14">
    <location>
        <begin position="131"/>
        <end position="329"/>
    </location>
</feature>
<dbReference type="InterPro" id="IPR036910">
    <property type="entry name" value="HMG_box_dom_sf"/>
</dbReference>
<dbReference type="PANTHER" id="PTHR21358">
    <property type="entry name" value="PROTEIN MAELSTROM HOMOLOG"/>
    <property type="match status" value="1"/>
</dbReference>
<dbReference type="Gene3D" id="1.10.30.10">
    <property type="entry name" value="High mobility group box domain"/>
    <property type="match status" value="1"/>
</dbReference>
<reference evidence="15" key="1">
    <citation type="thesis" date="2020" institute="ProQuest LLC" country="789 East Eisenhower Parkway, Ann Arbor, MI, USA">
        <title>Comparative Genomics and Chromosome Evolution.</title>
        <authorList>
            <person name="Mudd A.B."/>
        </authorList>
    </citation>
    <scope>NUCLEOTIDE SEQUENCE</scope>
    <source>
        <strain evidence="15">1538</strain>
        <tissue evidence="15">Blood</tissue>
    </source>
</reference>
<keyword evidence="9" id="KW-0943">RNA-mediated gene silencing</keyword>
<dbReference type="GO" id="GO:0060964">
    <property type="term" value="P:regulation of miRNA-mediated gene silencing"/>
    <property type="evidence" value="ECO:0007669"/>
    <property type="project" value="InterPro"/>
</dbReference>
<accession>A0AAV3AT69</accession>
<dbReference type="GO" id="GO:0045892">
    <property type="term" value="P:negative regulation of DNA-templated transcription"/>
    <property type="evidence" value="ECO:0007669"/>
    <property type="project" value="TreeGrafter"/>
</dbReference>
<dbReference type="GO" id="GO:0030154">
    <property type="term" value="P:cell differentiation"/>
    <property type="evidence" value="ECO:0007669"/>
    <property type="project" value="UniProtKB-KW"/>
</dbReference>
<evidence type="ECO:0000256" key="9">
    <source>
        <dbReference type="ARBA" id="ARBA00023158"/>
    </source>
</evidence>
<keyword evidence="5" id="KW-0217">Developmental protein</keyword>
<keyword evidence="6" id="KW-0963">Cytoplasm</keyword>
<evidence type="ECO:0000256" key="7">
    <source>
        <dbReference type="ARBA" id="ARBA00022782"/>
    </source>
</evidence>
<evidence type="ECO:0000256" key="11">
    <source>
        <dbReference type="ARBA" id="ARBA00023254"/>
    </source>
</evidence>
<dbReference type="Proteomes" id="UP001181693">
    <property type="component" value="Unassembled WGS sequence"/>
</dbReference>
<name>A0AAV3AT69_PYXAD</name>
<organism evidence="15 16">
    <name type="scientific">Pyxicephalus adspersus</name>
    <name type="common">African bullfrog</name>
    <dbReference type="NCBI Taxonomy" id="30357"/>
    <lineage>
        <taxon>Eukaryota</taxon>
        <taxon>Metazoa</taxon>
        <taxon>Chordata</taxon>
        <taxon>Craniata</taxon>
        <taxon>Vertebrata</taxon>
        <taxon>Euteleostomi</taxon>
        <taxon>Amphibia</taxon>
        <taxon>Batrachia</taxon>
        <taxon>Anura</taxon>
        <taxon>Neobatrachia</taxon>
        <taxon>Ranoidea</taxon>
        <taxon>Pyxicephalidae</taxon>
        <taxon>Pyxicephalinae</taxon>
        <taxon>Pyxicephalus</taxon>
    </lineage>
</organism>
<evidence type="ECO:0000256" key="5">
    <source>
        <dbReference type="ARBA" id="ARBA00022473"/>
    </source>
</evidence>
<dbReference type="InterPro" id="IPR039259">
    <property type="entry name" value="Protein_maelstrom"/>
</dbReference>
<gene>
    <name evidence="15" type="ORF">GDO54_002124</name>
</gene>
<comment type="caution">
    <text evidence="15">The sequence shown here is derived from an EMBL/GenBank/DDBJ whole genome shotgun (WGS) entry which is preliminary data.</text>
</comment>
<evidence type="ECO:0000256" key="3">
    <source>
        <dbReference type="ARBA" id="ARBA00007057"/>
    </source>
</evidence>
<dbReference type="GO" id="GO:0043186">
    <property type="term" value="C:P granule"/>
    <property type="evidence" value="ECO:0007669"/>
    <property type="project" value="TreeGrafter"/>
</dbReference>
<proteinExistence type="inferred from homology"/>
<sequence length="420" mass="48583">MPKKYSRNAYSLFCLDMIPELRRRGLEVSGVRDAFRLCSQDWALLTVDEKQKYFTKAKESKNPKVSQTRTQWQPGCVNPRKNYSLGAHVAEVLQQEQEPKHPEIFCQKMAGLEKKVIYIIDIFSHGDMPNYCNQRFVPCEIGCVRYSLQDGILGSFHDFIDPGELPFGFRSYCQIGSNSTHQIPVSGFNLANSDYHNLFRSLCEFICPVPSPLYIQVYCKREDMYRVRWCLQWLAFKAGMDNRFEVFDIENLIMNFYRHKINEEPSKYSVDRLLGVFYWDYSSNTRCKWHEENDLGCCALGSCKKITYCISKNLAPLYGVTLTSAHLPELELEKERQSLNHNRTIIVNSKRYQQRVNQFNVDGDPARFDGAASTSRPGQATFIPSLEQGWGRDQGRGVRGRGRGILRLLEETPELFSTMK</sequence>
<keyword evidence="16" id="KW-1185">Reference proteome</keyword>
<evidence type="ECO:0000259" key="14">
    <source>
        <dbReference type="Pfam" id="PF13017"/>
    </source>
</evidence>
<dbReference type="Pfam" id="PF09011">
    <property type="entry name" value="HMG_box_2"/>
    <property type="match status" value="1"/>
</dbReference>
<dbReference type="PANTHER" id="PTHR21358:SF4">
    <property type="entry name" value="PROTEIN MAELSTROM HOMOLOG"/>
    <property type="match status" value="1"/>
</dbReference>
<evidence type="ECO:0000256" key="2">
    <source>
        <dbReference type="ARBA" id="ARBA00004496"/>
    </source>
</evidence>
<evidence type="ECO:0000256" key="12">
    <source>
        <dbReference type="ARBA" id="ARBA00025698"/>
    </source>
</evidence>
<dbReference type="EMBL" id="DYDO01000001">
    <property type="protein sequence ID" value="DBA34576.1"/>
    <property type="molecule type" value="Genomic_DNA"/>
</dbReference>
<comment type="subcellular location">
    <subcellularLocation>
        <location evidence="2">Cytoplasm</location>
    </subcellularLocation>
    <subcellularLocation>
        <location evidence="1">Nucleus</location>
    </subcellularLocation>
</comment>
<keyword evidence="7" id="KW-0221">Differentiation</keyword>
<evidence type="ECO:0000256" key="1">
    <source>
        <dbReference type="ARBA" id="ARBA00004123"/>
    </source>
</evidence>
<keyword evidence="10" id="KW-0539">Nucleus</keyword>
<protein>
    <recommendedName>
        <fullName evidence="4">Protein maelstrom homolog</fullName>
    </recommendedName>
</protein>
<evidence type="ECO:0000313" key="16">
    <source>
        <dbReference type="Proteomes" id="UP001181693"/>
    </source>
</evidence>
<dbReference type="GO" id="GO:0043565">
    <property type="term" value="F:sequence-specific DNA binding"/>
    <property type="evidence" value="ECO:0007669"/>
    <property type="project" value="TreeGrafter"/>
</dbReference>
<keyword evidence="11" id="KW-0469">Meiosis</keyword>
<dbReference type="GO" id="GO:0007283">
    <property type="term" value="P:spermatogenesis"/>
    <property type="evidence" value="ECO:0007669"/>
    <property type="project" value="TreeGrafter"/>
</dbReference>
<dbReference type="GO" id="GO:0034587">
    <property type="term" value="P:piRNA processing"/>
    <property type="evidence" value="ECO:0007669"/>
    <property type="project" value="TreeGrafter"/>
</dbReference>
<evidence type="ECO:0000256" key="10">
    <source>
        <dbReference type="ARBA" id="ARBA00023242"/>
    </source>
</evidence>
<dbReference type="SUPFAM" id="SSF47095">
    <property type="entry name" value="HMG-box"/>
    <property type="match status" value="1"/>
</dbReference>
<evidence type="ECO:0000256" key="8">
    <source>
        <dbReference type="ARBA" id="ARBA00023125"/>
    </source>
</evidence>
<feature type="domain" description="HMG box" evidence="13">
    <location>
        <begin position="3"/>
        <end position="63"/>
    </location>
</feature>
<dbReference type="GO" id="GO:0005634">
    <property type="term" value="C:nucleus"/>
    <property type="evidence" value="ECO:0007669"/>
    <property type="project" value="UniProtKB-SubCell"/>
</dbReference>
<dbReference type="GO" id="GO:0007140">
    <property type="term" value="P:male meiotic nuclear division"/>
    <property type="evidence" value="ECO:0007669"/>
    <property type="project" value="TreeGrafter"/>
</dbReference>
<evidence type="ECO:0000256" key="4">
    <source>
        <dbReference type="ARBA" id="ARBA00021076"/>
    </source>
</evidence>
<comment type="similarity">
    <text evidence="3">Belongs to the maelstrom family.</text>
</comment>